<dbReference type="SUPFAM" id="SSF48371">
    <property type="entry name" value="ARM repeat"/>
    <property type="match status" value="1"/>
</dbReference>
<reference evidence="1" key="1">
    <citation type="journal article" date="2018" name="Genome Biol. Evol.">
        <title>Genomics and development of Lentinus tigrinus, a white-rot wood-decaying mushroom with dimorphic fruiting bodies.</title>
        <authorList>
            <person name="Wu B."/>
            <person name="Xu Z."/>
            <person name="Knudson A."/>
            <person name="Carlson A."/>
            <person name="Chen N."/>
            <person name="Kovaka S."/>
            <person name="LaButti K."/>
            <person name="Lipzen A."/>
            <person name="Pennachio C."/>
            <person name="Riley R."/>
            <person name="Schakwitz W."/>
            <person name="Umezawa K."/>
            <person name="Ohm R.A."/>
            <person name="Grigoriev I.V."/>
            <person name="Nagy L.G."/>
            <person name="Gibbons J."/>
            <person name="Hibbett D."/>
        </authorList>
    </citation>
    <scope>NUCLEOTIDE SEQUENCE [LARGE SCALE GENOMIC DNA]</scope>
    <source>
        <strain evidence="1">ALCF2SS1-6</strain>
    </source>
</reference>
<dbReference type="PANTHER" id="PTHR17695">
    <property type="entry name" value="SMALL SUBUNIT PROCESSOME COMPONENT 20 HOMOLOG"/>
    <property type="match status" value="1"/>
</dbReference>
<dbReference type="Proteomes" id="UP000313359">
    <property type="component" value="Unassembled WGS sequence"/>
</dbReference>
<dbReference type="EMBL" id="ML122303">
    <property type="protein sequence ID" value="RPD54625.1"/>
    <property type="molecule type" value="Genomic_DNA"/>
</dbReference>
<dbReference type="STRING" id="1328759.A0A5C2RVJ2"/>
<dbReference type="PANTHER" id="PTHR17695:SF11">
    <property type="entry name" value="SMALL SUBUNIT PROCESSOME COMPONENT 20 HOMOLOG"/>
    <property type="match status" value="1"/>
</dbReference>
<accession>A0A5C2RVJ2</accession>
<dbReference type="GO" id="GO:0030686">
    <property type="term" value="C:90S preribosome"/>
    <property type="evidence" value="ECO:0007669"/>
    <property type="project" value="TreeGrafter"/>
</dbReference>
<protein>
    <submittedName>
        <fullName evidence="1">Uncharacterized protein</fullName>
    </submittedName>
</protein>
<name>A0A5C2RVJ2_9APHY</name>
<proteinExistence type="predicted"/>
<keyword evidence="2" id="KW-1185">Reference proteome</keyword>
<gene>
    <name evidence="1" type="ORF">L227DRAFT_639590</name>
</gene>
<dbReference type="InterPro" id="IPR016024">
    <property type="entry name" value="ARM-type_fold"/>
</dbReference>
<dbReference type="GO" id="GO:0032040">
    <property type="term" value="C:small-subunit processome"/>
    <property type="evidence" value="ECO:0007669"/>
    <property type="project" value="TreeGrafter"/>
</dbReference>
<evidence type="ECO:0000313" key="2">
    <source>
        <dbReference type="Proteomes" id="UP000313359"/>
    </source>
</evidence>
<dbReference type="AlphaFoldDB" id="A0A5C2RVJ2"/>
<evidence type="ECO:0000313" key="1">
    <source>
        <dbReference type="EMBL" id="RPD54625.1"/>
    </source>
</evidence>
<dbReference type="InterPro" id="IPR052575">
    <property type="entry name" value="SSU_processome_comp_20"/>
</dbReference>
<dbReference type="OrthoDB" id="360653at2759"/>
<sequence length="233" mass="25999">MRTTRSSSLPSVWICSILAYRRGRFDFKEQAVISRLEPMVAVIGNTLYSSHMQVVAPGLKAASAIVKCPLKSIDKSLPVFTRQIIDIIKQEPEAVQTAFKSLAIILRDHPGAQVKEKDLVYLLALLAEEPSQQAAVFTMLRAIITQRFVVPEIYDVMHKVAEFMVTNQSPGQELYRGAMLPDYPQGEGFLWSQMTCLIHILSHVCESGRKSVMEVLGAMFAKSDTRLVHGYTG</sequence>
<organism evidence="1 2">
    <name type="scientific">Lentinus tigrinus ALCF2SS1-6</name>
    <dbReference type="NCBI Taxonomy" id="1328759"/>
    <lineage>
        <taxon>Eukaryota</taxon>
        <taxon>Fungi</taxon>
        <taxon>Dikarya</taxon>
        <taxon>Basidiomycota</taxon>
        <taxon>Agaricomycotina</taxon>
        <taxon>Agaricomycetes</taxon>
        <taxon>Polyporales</taxon>
        <taxon>Polyporaceae</taxon>
        <taxon>Lentinus</taxon>
    </lineage>
</organism>